<evidence type="ECO:0000256" key="6">
    <source>
        <dbReference type="ARBA" id="ARBA00022723"/>
    </source>
</evidence>
<feature type="transmembrane region" description="Helical" evidence="16">
    <location>
        <begin position="29"/>
        <end position="46"/>
    </location>
</feature>
<evidence type="ECO:0000256" key="11">
    <source>
        <dbReference type="ARBA" id="ARBA00022998"/>
    </source>
</evidence>
<evidence type="ECO:0000256" key="5">
    <source>
        <dbReference type="ARBA" id="ARBA00022692"/>
    </source>
</evidence>
<keyword evidence="12 16" id="KW-0472">Membrane</keyword>
<keyword evidence="6" id="KW-0479">Metal-binding</keyword>
<dbReference type="Gene3D" id="3.30.70.1230">
    <property type="entry name" value="Nucleotide cyclase"/>
    <property type="match status" value="1"/>
</dbReference>
<comment type="similarity">
    <text evidence="14">Belongs to the adenylyl cyclase class-4/guanylyl cyclase family.</text>
</comment>
<keyword evidence="11" id="KW-0115">cAMP biosynthesis</keyword>
<dbReference type="PANTHER" id="PTHR45627">
    <property type="entry name" value="ADENYLATE CYCLASE TYPE 1"/>
    <property type="match status" value="1"/>
</dbReference>
<dbReference type="GO" id="GO:0005524">
    <property type="term" value="F:ATP binding"/>
    <property type="evidence" value="ECO:0007669"/>
    <property type="project" value="UniProtKB-KW"/>
</dbReference>
<comment type="subcellular location">
    <subcellularLocation>
        <location evidence="3">Membrane</location>
        <topology evidence="3">Multi-pass membrane protein</topology>
    </subcellularLocation>
</comment>
<evidence type="ECO:0000256" key="13">
    <source>
        <dbReference type="ARBA" id="ARBA00023239"/>
    </source>
</evidence>
<gene>
    <name evidence="18" type="ORF">DUE52_09685</name>
</gene>
<evidence type="ECO:0000256" key="4">
    <source>
        <dbReference type="ARBA" id="ARBA00012201"/>
    </source>
</evidence>
<evidence type="ECO:0000256" key="16">
    <source>
        <dbReference type="SAM" id="Phobius"/>
    </source>
</evidence>
<dbReference type="Pfam" id="PF00211">
    <property type="entry name" value="Guanylate_cyc"/>
    <property type="match status" value="1"/>
</dbReference>
<feature type="transmembrane region" description="Helical" evidence="16">
    <location>
        <begin position="81"/>
        <end position="102"/>
    </location>
</feature>
<keyword evidence="19" id="KW-1185">Reference proteome</keyword>
<dbReference type="PANTHER" id="PTHR45627:SF12">
    <property type="entry name" value="ADENYLATE CYCLASE TYPE 2"/>
    <property type="match status" value="1"/>
</dbReference>
<dbReference type="EC" id="4.6.1.1" evidence="4"/>
<dbReference type="CDD" id="cd07302">
    <property type="entry name" value="CHD"/>
    <property type="match status" value="1"/>
</dbReference>
<dbReference type="GO" id="GO:0016020">
    <property type="term" value="C:membrane"/>
    <property type="evidence" value="ECO:0007669"/>
    <property type="project" value="UniProtKB-SubCell"/>
</dbReference>
<reference evidence="18 19" key="1">
    <citation type="submission" date="2018-07" db="EMBL/GenBank/DDBJ databases">
        <title>Genome analysis of Larkinella rosea.</title>
        <authorList>
            <person name="Zhou Z."/>
            <person name="Wang G."/>
        </authorList>
    </citation>
    <scope>NUCLEOTIDE SEQUENCE [LARGE SCALE GENOMIC DNA]</scope>
    <source>
        <strain evidence="19">zzj9</strain>
    </source>
</reference>
<accession>A0A368JPM2</accession>
<proteinExistence type="inferred from homology"/>
<comment type="cofactor">
    <cofactor evidence="2">
        <name>Mg(2+)</name>
        <dbReference type="ChEBI" id="CHEBI:18420"/>
    </cofactor>
</comment>
<dbReference type="GO" id="GO:0035556">
    <property type="term" value="P:intracellular signal transduction"/>
    <property type="evidence" value="ECO:0007669"/>
    <property type="project" value="InterPro"/>
</dbReference>
<comment type="caution">
    <text evidence="18">The sequence shown here is derived from an EMBL/GenBank/DDBJ whole genome shotgun (WGS) entry which is preliminary data.</text>
</comment>
<dbReference type="PROSITE" id="PS00452">
    <property type="entry name" value="GUANYLATE_CYCLASE_1"/>
    <property type="match status" value="1"/>
</dbReference>
<sequence length="414" mass="46922">MMKRLQDYIYGFIPPEAFSDEITLRRYKLLAYTCFITGVFAFYYSLDSIRFSFIPGVSGMFVFGILYFVLLYQLRTRPFQWVANGYSIVGAITVHSIILFSGGAYSPAHPWLISSPMVILLVAGQRNAVICLIYNCLFSLVLWLLAANGTVMEMYYDTSWELSFNASSLIGLIIICFIIVLVFENGKNTALNQLQAKNQQIEAEKKRSDELLLNILPSEIAEEIMLKGKSTPHFFDLVTVLFIDIQNFTAHGEDMTPEALVNQIDFYFRSFDNIISNYRIEKIKTIGDAYLCAGGLPVPYADNAREVVKAALEIRAFMEQTRTEREATNLPFFDFRIGIHSGSVVAGIVGLKKFAYDIWGDTVNTAARMEQHGEVGKVNVSGTTYEHIKDHFQCRHRGKIDAKNKGKIDMYFVD</sequence>
<keyword evidence="13 14" id="KW-0456">Lyase</keyword>
<comment type="catalytic activity">
    <reaction evidence="1">
        <text>ATP = 3',5'-cyclic AMP + diphosphate</text>
        <dbReference type="Rhea" id="RHEA:15389"/>
        <dbReference type="ChEBI" id="CHEBI:30616"/>
        <dbReference type="ChEBI" id="CHEBI:33019"/>
        <dbReference type="ChEBI" id="CHEBI:58165"/>
        <dbReference type="EC" id="4.6.1.1"/>
    </reaction>
</comment>
<keyword evidence="15" id="KW-0175">Coiled coil</keyword>
<dbReference type="AlphaFoldDB" id="A0A368JPM2"/>
<dbReference type="Proteomes" id="UP000253383">
    <property type="component" value="Unassembled WGS sequence"/>
</dbReference>
<dbReference type="InterPro" id="IPR029787">
    <property type="entry name" value="Nucleotide_cyclase"/>
</dbReference>
<protein>
    <recommendedName>
        <fullName evidence="4">adenylate cyclase</fullName>
        <ecNumber evidence="4">4.6.1.1</ecNumber>
    </recommendedName>
</protein>
<dbReference type="GO" id="GO:0004016">
    <property type="term" value="F:adenylate cyclase activity"/>
    <property type="evidence" value="ECO:0007669"/>
    <property type="project" value="UniProtKB-EC"/>
</dbReference>
<dbReference type="SMART" id="SM00044">
    <property type="entry name" value="CYCc"/>
    <property type="match status" value="1"/>
</dbReference>
<evidence type="ECO:0000256" key="7">
    <source>
        <dbReference type="ARBA" id="ARBA00022741"/>
    </source>
</evidence>
<feature type="transmembrane region" description="Helical" evidence="16">
    <location>
        <begin position="131"/>
        <end position="152"/>
    </location>
</feature>
<keyword evidence="10 16" id="KW-1133">Transmembrane helix</keyword>
<dbReference type="InterPro" id="IPR001054">
    <property type="entry name" value="A/G_cyclase"/>
</dbReference>
<feature type="domain" description="Guanylate cyclase" evidence="17">
    <location>
        <begin position="239"/>
        <end position="370"/>
    </location>
</feature>
<evidence type="ECO:0000256" key="14">
    <source>
        <dbReference type="RuleBase" id="RU000405"/>
    </source>
</evidence>
<evidence type="ECO:0000313" key="18">
    <source>
        <dbReference type="EMBL" id="RCR69610.1"/>
    </source>
</evidence>
<evidence type="ECO:0000259" key="17">
    <source>
        <dbReference type="PROSITE" id="PS50125"/>
    </source>
</evidence>
<organism evidence="18 19">
    <name type="scientific">Larkinella punicea</name>
    <dbReference type="NCBI Taxonomy" id="2315727"/>
    <lineage>
        <taxon>Bacteria</taxon>
        <taxon>Pseudomonadati</taxon>
        <taxon>Bacteroidota</taxon>
        <taxon>Cytophagia</taxon>
        <taxon>Cytophagales</taxon>
        <taxon>Spirosomataceae</taxon>
        <taxon>Larkinella</taxon>
    </lineage>
</organism>
<feature type="coiled-coil region" evidence="15">
    <location>
        <begin position="184"/>
        <end position="214"/>
    </location>
</feature>
<dbReference type="InterPro" id="IPR018297">
    <property type="entry name" value="A/G_cyclase_CS"/>
</dbReference>
<keyword evidence="7" id="KW-0547">Nucleotide-binding</keyword>
<evidence type="ECO:0000256" key="10">
    <source>
        <dbReference type="ARBA" id="ARBA00022989"/>
    </source>
</evidence>
<dbReference type="PROSITE" id="PS50125">
    <property type="entry name" value="GUANYLATE_CYCLASE_2"/>
    <property type="match status" value="1"/>
</dbReference>
<keyword evidence="8" id="KW-0067">ATP-binding</keyword>
<keyword evidence="5 16" id="KW-0812">Transmembrane</keyword>
<evidence type="ECO:0000256" key="3">
    <source>
        <dbReference type="ARBA" id="ARBA00004141"/>
    </source>
</evidence>
<evidence type="ECO:0000256" key="2">
    <source>
        <dbReference type="ARBA" id="ARBA00001946"/>
    </source>
</evidence>
<keyword evidence="9" id="KW-0460">Magnesium</keyword>
<dbReference type="GO" id="GO:0046872">
    <property type="term" value="F:metal ion binding"/>
    <property type="evidence" value="ECO:0007669"/>
    <property type="project" value="UniProtKB-KW"/>
</dbReference>
<evidence type="ECO:0000256" key="1">
    <source>
        <dbReference type="ARBA" id="ARBA00001593"/>
    </source>
</evidence>
<feature type="transmembrane region" description="Helical" evidence="16">
    <location>
        <begin position="52"/>
        <end position="74"/>
    </location>
</feature>
<evidence type="ECO:0000256" key="15">
    <source>
        <dbReference type="SAM" id="Coils"/>
    </source>
</evidence>
<evidence type="ECO:0000256" key="12">
    <source>
        <dbReference type="ARBA" id="ARBA00023136"/>
    </source>
</evidence>
<feature type="transmembrane region" description="Helical" evidence="16">
    <location>
        <begin position="164"/>
        <end position="183"/>
    </location>
</feature>
<evidence type="ECO:0000256" key="8">
    <source>
        <dbReference type="ARBA" id="ARBA00022840"/>
    </source>
</evidence>
<dbReference type="SUPFAM" id="SSF55073">
    <property type="entry name" value="Nucleotide cyclase"/>
    <property type="match status" value="1"/>
</dbReference>
<dbReference type="GO" id="GO:0006171">
    <property type="term" value="P:cAMP biosynthetic process"/>
    <property type="evidence" value="ECO:0007669"/>
    <property type="project" value="UniProtKB-KW"/>
</dbReference>
<dbReference type="EMBL" id="QOWE01000007">
    <property type="protein sequence ID" value="RCR69610.1"/>
    <property type="molecule type" value="Genomic_DNA"/>
</dbReference>
<evidence type="ECO:0000256" key="9">
    <source>
        <dbReference type="ARBA" id="ARBA00022842"/>
    </source>
</evidence>
<evidence type="ECO:0000313" key="19">
    <source>
        <dbReference type="Proteomes" id="UP000253383"/>
    </source>
</evidence>
<name>A0A368JPM2_9BACT</name>
<dbReference type="OrthoDB" id="9806704at2"/>
<dbReference type="RefSeq" id="WP_114405804.1">
    <property type="nucleotide sequence ID" value="NZ_QOWE01000007.1"/>
</dbReference>